<proteinExistence type="predicted"/>
<feature type="transmembrane region" description="Helical" evidence="1">
    <location>
        <begin position="18"/>
        <end position="36"/>
    </location>
</feature>
<keyword evidence="1" id="KW-0472">Membrane</keyword>
<organism evidence="2 3">
    <name type="scientific">Pseudoalteromonas citrea</name>
    <dbReference type="NCBI Taxonomy" id="43655"/>
    <lineage>
        <taxon>Bacteria</taxon>
        <taxon>Pseudomonadati</taxon>
        <taxon>Pseudomonadota</taxon>
        <taxon>Gammaproteobacteria</taxon>
        <taxon>Alteromonadales</taxon>
        <taxon>Pseudoalteromonadaceae</taxon>
        <taxon>Pseudoalteromonas</taxon>
    </lineage>
</organism>
<protein>
    <submittedName>
        <fullName evidence="2">Uncharacterized protein</fullName>
    </submittedName>
</protein>
<dbReference type="EMBL" id="AHBZ03000014">
    <property type="protein sequence ID" value="KAF7773904.1"/>
    <property type="molecule type" value="Genomic_DNA"/>
</dbReference>
<sequence length="37" mass="4300">MLYVCNLFAPSHGMADTMFTRIYPLYILMIYSTVILP</sequence>
<evidence type="ECO:0000313" key="3">
    <source>
        <dbReference type="Proteomes" id="UP000016487"/>
    </source>
</evidence>
<reference evidence="2" key="2">
    <citation type="submission" date="2015-03" db="EMBL/GenBank/DDBJ databases">
        <title>Genome sequence of Pseudoalteromonas citrea.</title>
        <authorList>
            <person name="Xie B.-B."/>
            <person name="Rong J.-C."/>
            <person name="Qin Q.-L."/>
            <person name="Zhang Y.-Z."/>
        </authorList>
    </citation>
    <scope>NUCLEOTIDE SEQUENCE</scope>
    <source>
        <strain evidence="2">DSM 8771</strain>
    </source>
</reference>
<reference evidence="2" key="1">
    <citation type="journal article" date="2012" name="J. Bacteriol.">
        <title>Genome sequences of type strains of seven species of the marine bacterium Pseudoalteromonas.</title>
        <authorList>
            <person name="Xie B.B."/>
            <person name="Shu Y.L."/>
            <person name="Qin Q.L."/>
            <person name="Rong J.C."/>
            <person name="Zhang X.Y."/>
            <person name="Chen X.L."/>
            <person name="Shi M."/>
            <person name="He H.L."/>
            <person name="Zhou B.C."/>
            <person name="Zhang Y.Z."/>
        </authorList>
    </citation>
    <scope>NUCLEOTIDE SEQUENCE</scope>
    <source>
        <strain evidence="2">DSM 8771</strain>
    </source>
</reference>
<evidence type="ECO:0000313" key="2">
    <source>
        <dbReference type="EMBL" id="KAF7773904.1"/>
    </source>
</evidence>
<name>A0AAD4FSU0_9GAMM</name>
<evidence type="ECO:0000256" key="1">
    <source>
        <dbReference type="SAM" id="Phobius"/>
    </source>
</evidence>
<dbReference type="Proteomes" id="UP000016487">
    <property type="component" value="Unassembled WGS sequence"/>
</dbReference>
<keyword evidence="1" id="KW-1133">Transmembrane helix</keyword>
<keyword evidence="1" id="KW-0812">Transmembrane</keyword>
<accession>A0AAD4FSU0</accession>
<gene>
    <name evidence="2" type="ORF">PCIT_a0247</name>
</gene>
<comment type="caution">
    <text evidence="2">The sequence shown here is derived from an EMBL/GenBank/DDBJ whole genome shotgun (WGS) entry which is preliminary data.</text>
</comment>
<dbReference type="AlphaFoldDB" id="A0AAD4FSU0"/>